<dbReference type="RefSeq" id="WP_100019908.1">
    <property type="nucleotide sequence ID" value="NZ_CP024724.1"/>
</dbReference>
<protein>
    <submittedName>
        <fullName evidence="2">Ubiquinone biosynthesis methyltransferase UbiE</fullName>
    </submittedName>
</protein>
<feature type="domain" description="Methyltransferase" evidence="1">
    <location>
        <begin position="67"/>
        <end position="161"/>
    </location>
</feature>
<dbReference type="GO" id="GO:0032259">
    <property type="term" value="P:methylation"/>
    <property type="evidence" value="ECO:0007669"/>
    <property type="project" value="UniProtKB-KW"/>
</dbReference>
<dbReference type="InterPro" id="IPR029063">
    <property type="entry name" value="SAM-dependent_MTases_sf"/>
</dbReference>
<dbReference type="Proteomes" id="UP000229630">
    <property type="component" value="Chromosome 2"/>
</dbReference>
<organism evidence="2 3">
    <name type="scientific">Prevotella intermedia</name>
    <dbReference type="NCBI Taxonomy" id="28131"/>
    <lineage>
        <taxon>Bacteria</taxon>
        <taxon>Pseudomonadati</taxon>
        <taxon>Bacteroidota</taxon>
        <taxon>Bacteroidia</taxon>
        <taxon>Bacteroidales</taxon>
        <taxon>Prevotellaceae</taxon>
        <taxon>Prevotella</taxon>
    </lineage>
</organism>
<dbReference type="AlphaFoldDB" id="A0A2D3L922"/>
<dbReference type="Gene3D" id="3.40.50.150">
    <property type="entry name" value="Vaccinia Virus protein VP39"/>
    <property type="match status" value="1"/>
</dbReference>
<name>A0A2D3L922_PREIN</name>
<dbReference type="GO" id="GO:0008168">
    <property type="term" value="F:methyltransferase activity"/>
    <property type="evidence" value="ECO:0007669"/>
    <property type="project" value="UniProtKB-KW"/>
</dbReference>
<dbReference type="CDD" id="cd02440">
    <property type="entry name" value="AdoMet_MTases"/>
    <property type="match status" value="1"/>
</dbReference>
<evidence type="ECO:0000259" key="1">
    <source>
        <dbReference type="Pfam" id="PF13649"/>
    </source>
</evidence>
<sequence>MNILDKKMMANRQSNSYQRMMEHYDDLLTGRKWWSRIYMRFIWNEDTNLLARKVLDLIPDDFRGRLLDVPVGTAIFTAEKYRRMKDAEIVGLDYSEEMIAIAALRKETEEIANLSLEQGDVGELPYANEIFDCVLSMNGFQAFPEKEKAFAEIFRVLKPGGCFCGCFYVKGERRLADLFVKKVMERKGFFHPPYDTFAEAESRLRSMYGDDVLTEKMASVCLFRCVKPQRESTENEQ</sequence>
<dbReference type="InterPro" id="IPR041698">
    <property type="entry name" value="Methyltransf_25"/>
</dbReference>
<dbReference type="EMBL" id="CP024724">
    <property type="protein sequence ID" value="ATV27053.1"/>
    <property type="molecule type" value="Genomic_DNA"/>
</dbReference>
<keyword evidence="2" id="KW-0808">Transferase</keyword>
<proteinExistence type="predicted"/>
<gene>
    <name evidence="2" type="ORF">CTM62_09545</name>
</gene>
<evidence type="ECO:0000313" key="2">
    <source>
        <dbReference type="EMBL" id="ATV27053.1"/>
    </source>
</evidence>
<reference evidence="2 3" key="1">
    <citation type="submission" date="2017-11" db="EMBL/GenBank/DDBJ databases">
        <title>Genome sequencing of Prevotella intermedia KCOM 2837.</title>
        <authorList>
            <person name="Kook J.-K."/>
            <person name="Park S.-N."/>
            <person name="Lim Y.K."/>
        </authorList>
    </citation>
    <scope>NUCLEOTIDE SEQUENCE [LARGE SCALE GENOMIC DNA]</scope>
    <source>
        <strain evidence="2 3">KCOM 2837</strain>
    </source>
</reference>
<accession>A0A2D3L922</accession>
<keyword evidence="2" id="KW-0830">Ubiquinone</keyword>
<dbReference type="Pfam" id="PF13649">
    <property type="entry name" value="Methyltransf_25"/>
    <property type="match status" value="1"/>
</dbReference>
<dbReference type="PANTHER" id="PTHR43591">
    <property type="entry name" value="METHYLTRANSFERASE"/>
    <property type="match status" value="1"/>
</dbReference>
<keyword evidence="2" id="KW-0489">Methyltransferase</keyword>
<evidence type="ECO:0000313" key="3">
    <source>
        <dbReference type="Proteomes" id="UP000229630"/>
    </source>
</evidence>
<dbReference type="SUPFAM" id="SSF53335">
    <property type="entry name" value="S-adenosyl-L-methionine-dependent methyltransferases"/>
    <property type="match status" value="1"/>
</dbReference>